<dbReference type="AlphaFoldDB" id="A0A1H0QAR8"/>
<reference evidence="1 2" key="1">
    <citation type="submission" date="2016-10" db="EMBL/GenBank/DDBJ databases">
        <authorList>
            <person name="de Groot N.N."/>
        </authorList>
    </citation>
    <scope>NUCLEOTIDE SEQUENCE [LARGE SCALE GENOMIC DNA]</scope>
    <source>
        <strain evidence="1 2">DSM 12130</strain>
    </source>
</reference>
<gene>
    <name evidence="1" type="ORF">SAMN05660330_01903</name>
</gene>
<keyword evidence="2" id="KW-1185">Reference proteome</keyword>
<evidence type="ECO:0000313" key="1">
    <source>
        <dbReference type="EMBL" id="SDP13758.1"/>
    </source>
</evidence>
<protein>
    <submittedName>
        <fullName evidence="1">Uncharacterized protein</fullName>
    </submittedName>
</protein>
<accession>A0A1H0QAR8</accession>
<sequence>MVRCNRDRVRYEVEVPLDYTIGLLVSAVTVVSWSLSPYVPGLAKLVQVKIHRAEGGRTTGNRLGAIKIKFPVVLRLYTLYPVRGIMRLPRIPGYLCCSGVT</sequence>
<dbReference type="EMBL" id="FNJI01000011">
    <property type="protein sequence ID" value="SDP13758.1"/>
    <property type="molecule type" value="Genomic_DNA"/>
</dbReference>
<dbReference type="Proteomes" id="UP000199073">
    <property type="component" value="Unassembled WGS sequence"/>
</dbReference>
<evidence type="ECO:0000313" key="2">
    <source>
        <dbReference type="Proteomes" id="UP000199073"/>
    </source>
</evidence>
<name>A0A1H0QAR8_9BACT</name>
<proteinExistence type="predicted"/>
<organism evidence="1 2">
    <name type="scientific">Desulforhopalus singaporensis</name>
    <dbReference type="NCBI Taxonomy" id="91360"/>
    <lineage>
        <taxon>Bacteria</taxon>
        <taxon>Pseudomonadati</taxon>
        <taxon>Thermodesulfobacteriota</taxon>
        <taxon>Desulfobulbia</taxon>
        <taxon>Desulfobulbales</taxon>
        <taxon>Desulfocapsaceae</taxon>
        <taxon>Desulforhopalus</taxon>
    </lineage>
</organism>
<dbReference type="STRING" id="91360.SAMN05660330_01903"/>